<accession>H2YMK9</accession>
<reference evidence="2" key="3">
    <citation type="submission" date="2025-09" db="UniProtKB">
        <authorList>
            <consortium name="Ensembl"/>
        </authorList>
    </citation>
    <scope>IDENTIFICATION</scope>
</reference>
<dbReference type="AlphaFoldDB" id="H2YMK9"/>
<sequence length="72" mass="7901">SQKPKPALKPHVAAKPTSSTLQSERERSVSELPKTTSFPTKHSGSLKIPFKPRTESPEHPETSSDHPKLSES</sequence>
<dbReference type="Ensembl" id="ENSCSAVT00000006644.1">
    <property type="protein sequence ID" value="ENSCSAVP00000006561.1"/>
    <property type="gene ID" value="ENSCSAVG00000003928.1"/>
</dbReference>
<evidence type="ECO:0000256" key="1">
    <source>
        <dbReference type="SAM" id="MobiDB-lite"/>
    </source>
</evidence>
<dbReference type="Proteomes" id="UP000007875">
    <property type="component" value="Unassembled WGS sequence"/>
</dbReference>
<protein>
    <submittedName>
        <fullName evidence="2">Uncharacterized protein</fullName>
    </submittedName>
</protein>
<keyword evidence="3" id="KW-1185">Reference proteome</keyword>
<feature type="compositionally biased region" description="Basic and acidic residues" evidence="1">
    <location>
        <begin position="52"/>
        <end position="72"/>
    </location>
</feature>
<dbReference type="HOGENOM" id="CLU_2728714_0_0_1"/>
<proteinExistence type="predicted"/>
<organism evidence="2 3">
    <name type="scientific">Ciona savignyi</name>
    <name type="common">Pacific transparent sea squirt</name>
    <dbReference type="NCBI Taxonomy" id="51511"/>
    <lineage>
        <taxon>Eukaryota</taxon>
        <taxon>Metazoa</taxon>
        <taxon>Chordata</taxon>
        <taxon>Tunicata</taxon>
        <taxon>Ascidiacea</taxon>
        <taxon>Phlebobranchia</taxon>
        <taxon>Cionidae</taxon>
        <taxon>Ciona</taxon>
    </lineage>
</organism>
<dbReference type="InParanoid" id="H2YMK9"/>
<name>H2YMK9_CIOSA</name>
<feature type="region of interest" description="Disordered" evidence="1">
    <location>
        <begin position="1"/>
        <end position="72"/>
    </location>
</feature>
<reference evidence="2" key="2">
    <citation type="submission" date="2025-08" db="UniProtKB">
        <authorList>
            <consortium name="Ensembl"/>
        </authorList>
    </citation>
    <scope>IDENTIFICATION</scope>
</reference>
<evidence type="ECO:0000313" key="3">
    <source>
        <dbReference type="Proteomes" id="UP000007875"/>
    </source>
</evidence>
<evidence type="ECO:0000313" key="2">
    <source>
        <dbReference type="Ensembl" id="ENSCSAVP00000006561.1"/>
    </source>
</evidence>
<feature type="compositionally biased region" description="Polar residues" evidence="1">
    <location>
        <begin position="33"/>
        <end position="43"/>
    </location>
</feature>
<reference evidence="3" key="1">
    <citation type="submission" date="2003-08" db="EMBL/GenBank/DDBJ databases">
        <authorList>
            <person name="Birren B."/>
            <person name="Nusbaum C."/>
            <person name="Abebe A."/>
            <person name="Abouelleil A."/>
            <person name="Adekoya E."/>
            <person name="Ait-zahra M."/>
            <person name="Allen N."/>
            <person name="Allen T."/>
            <person name="An P."/>
            <person name="Anderson M."/>
            <person name="Anderson S."/>
            <person name="Arachchi H."/>
            <person name="Armbruster J."/>
            <person name="Bachantsang P."/>
            <person name="Baldwin J."/>
            <person name="Barry A."/>
            <person name="Bayul T."/>
            <person name="Blitshsteyn B."/>
            <person name="Bloom T."/>
            <person name="Blye J."/>
            <person name="Boguslavskiy L."/>
            <person name="Borowsky M."/>
            <person name="Boukhgalter B."/>
            <person name="Brunache A."/>
            <person name="Butler J."/>
            <person name="Calixte N."/>
            <person name="Calvo S."/>
            <person name="Camarata J."/>
            <person name="Campo K."/>
            <person name="Chang J."/>
            <person name="Cheshatsang Y."/>
            <person name="Citroen M."/>
            <person name="Collymore A."/>
            <person name="Considine T."/>
            <person name="Cook A."/>
            <person name="Cooke P."/>
            <person name="Corum B."/>
            <person name="Cuomo C."/>
            <person name="David R."/>
            <person name="Dawoe T."/>
            <person name="Degray S."/>
            <person name="Dodge S."/>
            <person name="Dooley K."/>
            <person name="Dorje P."/>
            <person name="Dorjee K."/>
            <person name="Dorris L."/>
            <person name="Duffey N."/>
            <person name="Dupes A."/>
            <person name="Elkins T."/>
            <person name="Engels R."/>
            <person name="Erickson J."/>
            <person name="Farina A."/>
            <person name="Faro S."/>
            <person name="Ferreira P."/>
            <person name="Fischer H."/>
            <person name="Fitzgerald M."/>
            <person name="Foley K."/>
            <person name="Gage D."/>
            <person name="Galagan J."/>
            <person name="Gearin G."/>
            <person name="Gnerre S."/>
            <person name="Gnirke A."/>
            <person name="Goyette A."/>
            <person name="Graham J."/>
            <person name="Grandbois E."/>
            <person name="Gyaltsen K."/>
            <person name="Hafez N."/>
            <person name="Hagopian D."/>
            <person name="Hagos B."/>
            <person name="Hall J."/>
            <person name="Hatcher B."/>
            <person name="Heller A."/>
            <person name="Higgins H."/>
            <person name="Honan T."/>
            <person name="Horn A."/>
            <person name="Houde N."/>
            <person name="Hughes L."/>
            <person name="Hulme W."/>
            <person name="Husby E."/>
            <person name="Iliev I."/>
            <person name="Jaffe D."/>
            <person name="Jones C."/>
            <person name="Kamal M."/>
            <person name="Kamat A."/>
            <person name="Kamvysselis M."/>
            <person name="Karlsson E."/>
            <person name="Kells C."/>
            <person name="Kieu A."/>
            <person name="Kisner P."/>
            <person name="Kodira C."/>
            <person name="Kulbokas E."/>
            <person name="Labutti K."/>
            <person name="Lama D."/>
            <person name="Landers T."/>
            <person name="Leger J."/>
            <person name="Levine S."/>
            <person name="Lewis D."/>
            <person name="Lewis T."/>
            <person name="Lindblad-toh K."/>
            <person name="Liu X."/>
            <person name="Lokyitsang T."/>
            <person name="Lokyitsang Y."/>
            <person name="Lucien O."/>
            <person name="Lui A."/>
            <person name="Ma L.J."/>
            <person name="Mabbitt R."/>
            <person name="Macdonald J."/>
            <person name="Maclean C."/>
            <person name="Major J."/>
            <person name="Manning J."/>
            <person name="Marabella R."/>
            <person name="Maru K."/>
            <person name="Matthews C."/>
            <person name="Mauceli E."/>
            <person name="Mccarthy M."/>
            <person name="Mcdonough S."/>
            <person name="Mcghee T."/>
            <person name="Meldrim J."/>
            <person name="Meneus L."/>
            <person name="Mesirov J."/>
            <person name="Mihalev A."/>
            <person name="Mihova T."/>
            <person name="Mikkelsen T."/>
            <person name="Mlenga V."/>
            <person name="Moru K."/>
            <person name="Mozes J."/>
            <person name="Mulrain L."/>
            <person name="Munson G."/>
            <person name="Naylor J."/>
            <person name="Newes C."/>
            <person name="Nguyen C."/>
            <person name="Nguyen N."/>
            <person name="Nguyen T."/>
            <person name="Nicol R."/>
            <person name="Nielsen C."/>
            <person name="Nizzari M."/>
            <person name="Norbu C."/>
            <person name="Norbu N."/>
            <person name="O'donnell P."/>
            <person name="Okoawo O."/>
            <person name="O'leary S."/>
            <person name="Omotosho B."/>
            <person name="O'neill K."/>
            <person name="Osman S."/>
            <person name="Parker S."/>
            <person name="Perrin D."/>
            <person name="Phunkhang P."/>
            <person name="Piqani B."/>
            <person name="Purcell S."/>
            <person name="Rachupka T."/>
            <person name="Ramasamy U."/>
            <person name="Rameau R."/>
            <person name="Ray V."/>
            <person name="Raymond C."/>
            <person name="Retta R."/>
            <person name="Richardson S."/>
            <person name="Rise C."/>
            <person name="Rodriguez J."/>
            <person name="Rogers J."/>
            <person name="Rogov P."/>
            <person name="Rutman M."/>
            <person name="Schupbach R."/>
            <person name="Seaman C."/>
            <person name="Settipalli S."/>
            <person name="Sharpe T."/>
            <person name="Sheridan J."/>
            <person name="Sherpa N."/>
            <person name="Shi J."/>
            <person name="Smirnov S."/>
            <person name="Smith C."/>
            <person name="Sougnez C."/>
            <person name="Spencer B."/>
            <person name="Stalker J."/>
            <person name="Stange-thomann N."/>
            <person name="Stavropoulos S."/>
            <person name="Stetson K."/>
            <person name="Stone C."/>
            <person name="Stone S."/>
            <person name="Stubbs M."/>
            <person name="Talamas J."/>
            <person name="Tchuinga P."/>
            <person name="Tenzing P."/>
            <person name="Tesfaye S."/>
            <person name="Theodore J."/>
            <person name="Thoulutsang Y."/>
            <person name="Topham K."/>
            <person name="Towey S."/>
            <person name="Tsamla T."/>
            <person name="Tsomo N."/>
            <person name="Vallee D."/>
            <person name="Vassiliev H."/>
            <person name="Venkataraman V."/>
            <person name="Vinson J."/>
            <person name="Vo A."/>
            <person name="Wade C."/>
            <person name="Wang S."/>
            <person name="Wangchuk T."/>
            <person name="Wangdi T."/>
            <person name="Whittaker C."/>
            <person name="Wilkinson J."/>
            <person name="Wu Y."/>
            <person name="Wyman D."/>
            <person name="Yadav S."/>
            <person name="Yang S."/>
            <person name="Yang X."/>
            <person name="Yeager S."/>
            <person name="Yee E."/>
            <person name="Young G."/>
            <person name="Zainoun J."/>
            <person name="Zembeck L."/>
            <person name="Zimmer A."/>
            <person name="Zody M."/>
            <person name="Lander E."/>
        </authorList>
    </citation>
    <scope>NUCLEOTIDE SEQUENCE [LARGE SCALE GENOMIC DNA]</scope>
</reference>